<organism evidence="6 7">
    <name type="scientific">Botrimarina mediterranea</name>
    <dbReference type="NCBI Taxonomy" id="2528022"/>
    <lineage>
        <taxon>Bacteria</taxon>
        <taxon>Pseudomonadati</taxon>
        <taxon>Planctomycetota</taxon>
        <taxon>Planctomycetia</taxon>
        <taxon>Pirellulales</taxon>
        <taxon>Lacipirellulaceae</taxon>
        <taxon>Botrimarina</taxon>
    </lineage>
</organism>
<evidence type="ECO:0000256" key="4">
    <source>
        <dbReference type="SAM" id="MobiDB-lite"/>
    </source>
</evidence>
<dbReference type="InterPro" id="IPR000055">
    <property type="entry name" value="Restrct_endonuc_typeI_TRD"/>
</dbReference>
<dbReference type="Pfam" id="PF01420">
    <property type="entry name" value="Methylase_S"/>
    <property type="match status" value="2"/>
</dbReference>
<dbReference type="PANTHER" id="PTHR43140">
    <property type="entry name" value="TYPE-1 RESTRICTION ENZYME ECOKI SPECIFICITY PROTEIN"/>
    <property type="match status" value="1"/>
</dbReference>
<dbReference type="InterPro" id="IPR051212">
    <property type="entry name" value="Type-I_RE_S_subunit"/>
</dbReference>
<feature type="region of interest" description="Disordered" evidence="4">
    <location>
        <begin position="506"/>
        <end position="536"/>
    </location>
</feature>
<comment type="similarity">
    <text evidence="1">Belongs to the type-I restriction system S methylase family.</text>
</comment>
<protein>
    <submittedName>
        <fullName evidence="6">Type-1 restriction enzyme EcoKI specificity protein</fullName>
    </submittedName>
</protein>
<dbReference type="Proteomes" id="UP000316426">
    <property type="component" value="Chromosome"/>
</dbReference>
<dbReference type="GO" id="GO:0003677">
    <property type="term" value="F:DNA binding"/>
    <property type="evidence" value="ECO:0007669"/>
    <property type="project" value="UniProtKB-KW"/>
</dbReference>
<dbReference type="AlphaFoldDB" id="A0A518KD38"/>
<evidence type="ECO:0000256" key="1">
    <source>
        <dbReference type="ARBA" id="ARBA00010923"/>
    </source>
</evidence>
<evidence type="ECO:0000256" key="3">
    <source>
        <dbReference type="ARBA" id="ARBA00023125"/>
    </source>
</evidence>
<keyword evidence="3" id="KW-0238">DNA-binding</keyword>
<reference evidence="6 7" key="1">
    <citation type="submission" date="2019-02" db="EMBL/GenBank/DDBJ databases">
        <title>Deep-cultivation of Planctomycetes and their phenomic and genomic characterization uncovers novel biology.</title>
        <authorList>
            <person name="Wiegand S."/>
            <person name="Jogler M."/>
            <person name="Boedeker C."/>
            <person name="Pinto D."/>
            <person name="Vollmers J."/>
            <person name="Rivas-Marin E."/>
            <person name="Kohn T."/>
            <person name="Peeters S.H."/>
            <person name="Heuer A."/>
            <person name="Rast P."/>
            <person name="Oberbeckmann S."/>
            <person name="Bunk B."/>
            <person name="Jeske O."/>
            <person name="Meyerdierks A."/>
            <person name="Storesund J.E."/>
            <person name="Kallscheuer N."/>
            <person name="Luecker S."/>
            <person name="Lage O.M."/>
            <person name="Pohl T."/>
            <person name="Merkel B.J."/>
            <person name="Hornburger P."/>
            <person name="Mueller R.-W."/>
            <person name="Bruemmer F."/>
            <person name="Labrenz M."/>
            <person name="Spormann A.M."/>
            <person name="Op den Camp H."/>
            <person name="Overmann J."/>
            <person name="Amann R."/>
            <person name="Jetten M.S.M."/>
            <person name="Mascher T."/>
            <person name="Medema M.H."/>
            <person name="Devos D.P."/>
            <person name="Kaster A.-K."/>
            <person name="Ovreas L."/>
            <person name="Rohde M."/>
            <person name="Galperin M.Y."/>
            <person name="Jogler C."/>
        </authorList>
    </citation>
    <scope>NUCLEOTIDE SEQUENCE [LARGE SCALE GENOMIC DNA]</scope>
    <source>
        <strain evidence="6 7">Spa11</strain>
    </source>
</reference>
<feature type="domain" description="Type I restriction modification DNA specificity" evidence="5">
    <location>
        <begin position="8"/>
        <end position="174"/>
    </location>
</feature>
<evidence type="ECO:0000256" key="2">
    <source>
        <dbReference type="ARBA" id="ARBA00022747"/>
    </source>
</evidence>
<proteinExistence type="inferred from homology"/>
<sequence length="828" mass="89508">MSDFDDVPRGWSTALIGEITTTQTGGTPSRSNASYFGGSIPWVKSGELGDSVVRSTQESITDLGLAASNAKVVPAGTLCIALYGATVGRLGILGIDASTNQAVCAIPVPSGFDTRFAYYYLFSKRAELVAQGKGGAQSNISNGLVRSVAIPVPPTNEQRRIVAKLEELFSRLEAGVAALEGARAKLRRLRASVLKSAVEGRLTADWRAEHKDIEPASELLERILVERRERQLAAQLDKWRARKAKAGWTAERIAAAEPAERTKLAAKYQEPKGPATDDLPELPATWCWATVEAICDVFTGTTPNRGTARFYENGSIPWITSTAVNHDFVDKETEFVTEAATLETRLALYPAGTLLIALYGEGKTRGMVTELRIDATINQALAALCFPRNQTGLRDYSKVFLKANYASLRRKAAGGMQPNLNLSLVNAIAVAVPPLAEQAEIVRRVDEQLSRIDAAEKVIDTGLARAKRLRQAILKRAFAGRLVPQDPRDEPASMLLERIRAERAAAAASNGKTTRASIKNGTGGGDAPARKGTKKEATRVAAVAKSTPPTESAIRNPQSAIAPKQLSLLGDEPEAAHAIDAEQIAAAFQRSHDGYSTDYVLASPEANARFLDAAASLGVDAPAVAINKHLLIVRKTQKGLLPKTSRRYRNPADLDPFEFVAEWAVRIVQRKVKKELGREPSLDTLLCDPELAKRFDEIAAKLKALDGKRLPYRWFALALRKRKHSDAGGLVAEFAEPLPLEEAVAKAPKGPGVYQVLAGDRPLYVAAADDVRKQLLVHGLTTGDAQRVVPAWEARKPQTVALLASRQRADELASAARSTLRPQLNLVL</sequence>
<gene>
    <name evidence="6" type="primary">hsdS</name>
    <name evidence="6" type="ORF">Spa11_39250</name>
</gene>
<dbReference type="CDD" id="cd17515">
    <property type="entry name" value="RMtype1_S_MjaORF132P_Sau1132ORF3780P-TRD1-CR1_like"/>
    <property type="match status" value="1"/>
</dbReference>
<accession>A0A518KD38</accession>
<dbReference type="InterPro" id="IPR044946">
    <property type="entry name" value="Restrct_endonuc_typeI_TRD_sf"/>
</dbReference>
<evidence type="ECO:0000259" key="5">
    <source>
        <dbReference type="Pfam" id="PF01420"/>
    </source>
</evidence>
<keyword evidence="2" id="KW-0680">Restriction system</keyword>
<dbReference type="EMBL" id="CP036349">
    <property type="protein sequence ID" value="QDV75704.1"/>
    <property type="molecule type" value="Genomic_DNA"/>
</dbReference>
<dbReference type="Gene3D" id="3.90.220.20">
    <property type="entry name" value="DNA methylase specificity domains"/>
    <property type="match status" value="2"/>
</dbReference>
<evidence type="ECO:0000313" key="6">
    <source>
        <dbReference type="EMBL" id="QDV75704.1"/>
    </source>
</evidence>
<name>A0A518KD38_9BACT</name>
<feature type="compositionally biased region" description="Polar residues" evidence="4">
    <location>
        <begin position="510"/>
        <end position="520"/>
    </location>
</feature>
<dbReference type="PANTHER" id="PTHR43140:SF1">
    <property type="entry name" value="TYPE I RESTRICTION ENZYME ECOKI SPECIFICITY SUBUNIT"/>
    <property type="match status" value="1"/>
</dbReference>
<evidence type="ECO:0000313" key="7">
    <source>
        <dbReference type="Proteomes" id="UP000316426"/>
    </source>
</evidence>
<dbReference type="KEGG" id="bmei:Spa11_39250"/>
<feature type="domain" description="Type I restriction modification DNA specificity" evidence="5">
    <location>
        <begin position="290"/>
        <end position="450"/>
    </location>
</feature>
<keyword evidence="7" id="KW-1185">Reference proteome</keyword>
<dbReference type="SUPFAM" id="SSF116734">
    <property type="entry name" value="DNA methylase specificity domain"/>
    <property type="match status" value="2"/>
</dbReference>
<dbReference type="GO" id="GO:0009307">
    <property type="term" value="P:DNA restriction-modification system"/>
    <property type="evidence" value="ECO:0007669"/>
    <property type="project" value="UniProtKB-KW"/>
</dbReference>
<dbReference type="REBASE" id="356111">
    <property type="entry name" value="S.PbaSpa11ORF39300P"/>
</dbReference>